<feature type="region of interest" description="Disordered" evidence="2">
    <location>
        <begin position="1"/>
        <end position="20"/>
    </location>
</feature>
<dbReference type="EMBL" id="JACCBN010000001">
    <property type="protein sequence ID" value="NYD38183.1"/>
    <property type="molecule type" value="Genomic_DNA"/>
</dbReference>
<accession>A0A7Y9J7G1</accession>
<evidence type="ECO:0000313" key="6">
    <source>
        <dbReference type="Proteomes" id="UP000535890"/>
    </source>
</evidence>
<evidence type="ECO:0000256" key="2">
    <source>
        <dbReference type="SAM" id="MobiDB-lite"/>
    </source>
</evidence>
<protein>
    <recommendedName>
        <fullName evidence="7">LGFP repeat-containing protein</fullName>
    </recommendedName>
</protein>
<feature type="compositionally biased region" description="Basic residues" evidence="2">
    <location>
        <begin position="11"/>
        <end position="20"/>
    </location>
</feature>
<dbReference type="AlphaFoldDB" id="A0A7Y9J7G1"/>
<name>A0A7Y9J7G1_9PSEU</name>
<proteinExistence type="inferred from homology"/>
<dbReference type="Pfam" id="PF01510">
    <property type="entry name" value="Amidase_2"/>
    <property type="match status" value="1"/>
</dbReference>
<dbReference type="SUPFAM" id="SSF55846">
    <property type="entry name" value="N-acetylmuramoyl-L-alanine amidase-like"/>
    <property type="match status" value="1"/>
</dbReference>
<dbReference type="Pfam" id="PF08310">
    <property type="entry name" value="LGFP"/>
    <property type="match status" value="2"/>
</dbReference>
<dbReference type="GO" id="GO:0008745">
    <property type="term" value="F:N-acetylmuramoyl-L-alanine amidase activity"/>
    <property type="evidence" value="ECO:0007669"/>
    <property type="project" value="InterPro"/>
</dbReference>
<feature type="domain" description="N-acetylmuramoyl-L-alanine amidase" evidence="3">
    <location>
        <begin position="242"/>
        <end position="403"/>
    </location>
</feature>
<evidence type="ECO:0008006" key="7">
    <source>
        <dbReference type="Google" id="ProtNLM"/>
    </source>
</evidence>
<evidence type="ECO:0000313" key="5">
    <source>
        <dbReference type="EMBL" id="NYD38183.1"/>
    </source>
</evidence>
<dbReference type="SMART" id="SM00644">
    <property type="entry name" value="Ami_2"/>
    <property type="match status" value="1"/>
</dbReference>
<dbReference type="InterPro" id="IPR002502">
    <property type="entry name" value="Amidase_domain"/>
</dbReference>
<dbReference type="InterPro" id="IPR036505">
    <property type="entry name" value="Amidase/PGRP_sf"/>
</dbReference>
<dbReference type="PANTHER" id="PTHR11022">
    <property type="entry name" value="PEPTIDOGLYCAN RECOGNITION PROTEIN"/>
    <property type="match status" value="1"/>
</dbReference>
<dbReference type="InterPro" id="IPR013207">
    <property type="entry name" value="LGFP"/>
</dbReference>
<sequence>MRSRWSAANGSRRRVTPSAPPRRRLRRVLLGLGAFTALAVAAPAAIAVTGQTPVGATAVSSLPAATLPPADATDPSITPLPLSPQGRDGSGAQVARSAAPLRMVAVTWTGPDPDVISLRSTDDSGAWGAWLPLDANSDERDTVDAARTAPPGARSSTTSTAPGGTDPVWVGDRRAVEVRATRGGVPVTEGLAVQRIDPGTSGNDEAIGARARERQTAARDGAPAAPAYVTRAQWGADEGMMTWPPEYSPTTKAVTIHHTAESNDYSPEQSAAIVRGIYAYHAKKNGWGDIGYNALVDKYGTIYEGRAGGLDRPVVAAHSGGFNRETFGIAMMGNLSDVAPTPAELTSVEKLAAWKLGGMYRDVAAKVSLTSNGGGTSKFAKGSTATVDAVFAHRDVGNTACPGNAGFAAMDTIRAEVNKLVAAAGTDVRAAWADRPDLGDPDRVEQATADGRGRFTDFAHGSVYWSPDTGAHQLSGPILDAWRARGADRSSLGLPTGEEYTTSAGRAQAFEHGVLRWNRTSGATSITPA</sequence>
<dbReference type="InterPro" id="IPR015510">
    <property type="entry name" value="PGRP"/>
</dbReference>
<feature type="region of interest" description="Disordered" evidence="2">
    <location>
        <begin position="138"/>
        <end position="169"/>
    </location>
</feature>
<organism evidence="5 6">
    <name type="scientific">Actinomycetospora corticicola</name>
    <dbReference type="NCBI Taxonomy" id="663602"/>
    <lineage>
        <taxon>Bacteria</taxon>
        <taxon>Bacillati</taxon>
        <taxon>Actinomycetota</taxon>
        <taxon>Actinomycetes</taxon>
        <taxon>Pseudonocardiales</taxon>
        <taxon>Pseudonocardiaceae</taxon>
        <taxon>Actinomycetospora</taxon>
    </lineage>
</organism>
<dbReference type="PANTHER" id="PTHR11022:SF41">
    <property type="entry name" value="PEPTIDOGLYCAN-RECOGNITION PROTEIN LC-RELATED"/>
    <property type="match status" value="1"/>
</dbReference>
<gene>
    <name evidence="5" type="ORF">BJ983_004285</name>
</gene>
<dbReference type="CDD" id="cd06583">
    <property type="entry name" value="PGRP"/>
    <property type="match status" value="1"/>
</dbReference>
<evidence type="ECO:0000259" key="4">
    <source>
        <dbReference type="SMART" id="SM00701"/>
    </source>
</evidence>
<dbReference type="Gene3D" id="3.40.80.10">
    <property type="entry name" value="Peptidoglycan recognition protein-like"/>
    <property type="match status" value="1"/>
</dbReference>
<evidence type="ECO:0000259" key="3">
    <source>
        <dbReference type="SMART" id="SM00644"/>
    </source>
</evidence>
<dbReference type="RefSeq" id="WP_179795666.1">
    <property type="nucleotide sequence ID" value="NZ_BAABHP010000020.1"/>
</dbReference>
<feature type="region of interest" description="Disordered" evidence="2">
    <location>
        <begin position="67"/>
        <end position="96"/>
    </location>
</feature>
<evidence type="ECO:0000256" key="1">
    <source>
        <dbReference type="ARBA" id="ARBA00007553"/>
    </source>
</evidence>
<reference evidence="5 6" key="1">
    <citation type="submission" date="2020-07" db="EMBL/GenBank/DDBJ databases">
        <title>Sequencing the genomes of 1000 actinobacteria strains.</title>
        <authorList>
            <person name="Klenk H.-P."/>
        </authorList>
    </citation>
    <scope>NUCLEOTIDE SEQUENCE [LARGE SCALE GENOMIC DNA]</scope>
    <source>
        <strain evidence="5 6">DSM 45772</strain>
    </source>
</reference>
<dbReference type="SMART" id="SM00701">
    <property type="entry name" value="PGRP"/>
    <property type="match status" value="1"/>
</dbReference>
<dbReference type="GO" id="GO:0008270">
    <property type="term" value="F:zinc ion binding"/>
    <property type="evidence" value="ECO:0007669"/>
    <property type="project" value="InterPro"/>
</dbReference>
<dbReference type="InterPro" id="IPR006619">
    <property type="entry name" value="PGRP_domain_met/bac"/>
</dbReference>
<dbReference type="Proteomes" id="UP000535890">
    <property type="component" value="Unassembled WGS sequence"/>
</dbReference>
<comment type="similarity">
    <text evidence="1">Belongs to the N-acetylmuramoyl-L-alanine amidase 2 family.</text>
</comment>
<dbReference type="GO" id="GO:0009253">
    <property type="term" value="P:peptidoglycan catabolic process"/>
    <property type="evidence" value="ECO:0007669"/>
    <property type="project" value="InterPro"/>
</dbReference>
<comment type="caution">
    <text evidence="5">The sequence shown here is derived from an EMBL/GenBank/DDBJ whole genome shotgun (WGS) entry which is preliminary data.</text>
</comment>
<keyword evidence="6" id="KW-1185">Reference proteome</keyword>
<feature type="domain" description="Peptidoglycan recognition protein family" evidence="4">
    <location>
        <begin position="226"/>
        <end position="374"/>
    </location>
</feature>